<name>A0A1L9TA12_9EURO</name>
<protein>
    <recommendedName>
        <fullName evidence="4">HMA domain-containing protein</fullName>
    </recommendedName>
</protein>
<gene>
    <name evidence="5" type="ORF">ASPSYDRAFT_134974</name>
</gene>
<sequence>MVHYNSDEEQLSPKPDATFTTIPGSFNIVLSLSGLTCAACVATVEHALCGLEGVKEARVSLPLQEATVIGKEGHPIDKDSLLKVVREAGYNAVIGRRTPQEMVEISQLKKDIALLKSALGNSSIYAANVQGLLSMSNWFLGTSASALAARWCLHTASLVLTTLCQYRHLAWIHQEGWKRILKRNPNMNSLLSMTIVLGLLFSTAGLLICGPQMESSYQTAINGLTLIFLSARCLEALSRKKKSQSPGPTFTAH</sequence>
<organism evidence="5 6">
    <name type="scientific">Aspergillus sydowii CBS 593.65</name>
    <dbReference type="NCBI Taxonomy" id="1036612"/>
    <lineage>
        <taxon>Eukaryota</taxon>
        <taxon>Fungi</taxon>
        <taxon>Dikarya</taxon>
        <taxon>Ascomycota</taxon>
        <taxon>Pezizomycotina</taxon>
        <taxon>Eurotiomycetes</taxon>
        <taxon>Eurotiomycetidae</taxon>
        <taxon>Eurotiales</taxon>
        <taxon>Aspergillaceae</taxon>
        <taxon>Aspergillus</taxon>
        <taxon>Aspergillus subgen. Nidulantes</taxon>
    </lineage>
</organism>
<keyword evidence="3" id="KW-0472">Membrane</keyword>
<keyword evidence="6" id="KW-1185">Reference proteome</keyword>
<dbReference type="PANTHER" id="PTHR43520">
    <property type="entry name" value="ATP7, ISOFORM B"/>
    <property type="match status" value="1"/>
</dbReference>
<dbReference type="GO" id="GO:0016020">
    <property type="term" value="C:membrane"/>
    <property type="evidence" value="ECO:0007669"/>
    <property type="project" value="TreeGrafter"/>
</dbReference>
<dbReference type="SUPFAM" id="SSF55008">
    <property type="entry name" value="HMA, heavy metal-associated domain"/>
    <property type="match status" value="1"/>
</dbReference>
<reference evidence="6" key="1">
    <citation type="journal article" date="2017" name="Genome Biol.">
        <title>Comparative genomics reveals high biological diversity and specific adaptations in the industrially and medically important fungal genus Aspergillus.</title>
        <authorList>
            <person name="de Vries R.P."/>
            <person name="Riley R."/>
            <person name="Wiebenga A."/>
            <person name="Aguilar-Osorio G."/>
            <person name="Amillis S."/>
            <person name="Uchima C.A."/>
            <person name="Anderluh G."/>
            <person name="Asadollahi M."/>
            <person name="Askin M."/>
            <person name="Barry K."/>
            <person name="Battaglia E."/>
            <person name="Bayram O."/>
            <person name="Benocci T."/>
            <person name="Braus-Stromeyer S.A."/>
            <person name="Caldana C."/>
            <person name="Canovas D."/>
            <person name="Cerqueira G.C."/>
            <person name="Chen F."/>
            <person name="Chen W."/>
            <person name="Choi C."/>
            <person name="Clum A."/>
            <person name="Dos Santos R.A."/>
            <person name="Damasio A.R."/>
            <person name="Diallinas G."/>
            <person name="Emri T."/>
            <person name="Fekete E."/>
            <person name="Flipphi M."/>
            <person name="Freyberg S."/>
            <person name="Gallo A."/>
            <person name="Gournas C."/>
            <person name="Habgood R."/>
            <person name="Hainaut M."/>
            <person name="Harispe M.L."/>
            <person name="Henrissat B."/>
            <person name="Hilden K.S."/>
            <person name="Hope R."/>
            <person name="Hossain A."/>
            <person name="Karabika E."/>
            <person name="Karaffa L."/>
            <person name="Karanyi Z."/>
            <person name="Krasevec N."/>
            <person name="Kuo A."/>
            <person name="Kusch H."/>
            <person name="LaButti K."/>
            <person name="Lagendijk E.L."/>
            <person name="Lapidus A."/>
            <person name="Levasseur A."/>
            <person name="Lindquist E."/>
            <person name="Lipzen A."/>
            <person name="Logrieco A.F."/>
            <person name="MacCabe A."/>
            <person name="Maekelae M.R."/>
            <person name="Malavazi I."/>
            <person name="Melin P."/>
            <person name="Meyer V."/>
            <person name="Mielnichuk N."/>
            <person name="Miskei M."/>
            <person name="Molnar A.P."/>
            <person name="Mule G."/>
            <person name="Ngan C.Y."/>
            <person name="Orejas M."/>
            <person name="Orosz E."/>
            <person name="Ouedraogo J.P."/>
            <person name="Overkamp K.M."/>
            <person name="Park H.-S."/>
            <person name="Perrone G."/>
            <person name="Piumi F."/>
            <person name="Punt P.J."/>
            <person name="Ram A.F."/>
            <person name="Ramon A."/>
            <person name="Rauscher S."/>
            <person name="Record E."/>
            <person name="Riano-Pachon D.M."/>
            <person name="Robert V."/>
            <person name="Roehrig J."/>
            <person name="Ruller R."/>
            <person name="Salamov A."/>
            <person name="Salih N.S."/>
            <person name="Samson R.A."/>
            <person name="Sandor E."/>
            <person name="Sanguinetti M."/>
            <person name="Schuetze T."/>
            <person name="Sepcic K."/>
            <person name="Shelest E."/>
            <person name="Sherlock G."/>
            <person name="Sophianopoulou V."/>
            <person name="Squina F.M."/>
            <person name="Sun H."/>
            <person name="Susca A."/>
            <person name="Todd R.B."/>
            <person name="Tsang A."/>
            <person name="Unkles S.E."/>
            <person name="van de Wiele N."/>
            <person name="van Rossen-Uffink D."/>
            <person name="Oliveira J.V."/>
            <person name="Vesth T.C."/>
            <person name="Visser J."/>
            <person name="Yu J.-H."/>
            <person name="Zhou M."/>
            <person name="Andersen M.R."/>
            <person name="Archer D.B."/>
            <person name="Baker S.E."/>
            <person name="Benoit I."/>
            <person name="Brakhage A.A."/>
            <person name="Braus G.H."/>
            <person name="Fischer R."/>
            <person name="Frisvad J.C."/>
            <person name="Goldman G.H."/>
            <person name="Houbraken J."/>
            <person name="Oakley B."/>
            <person name="Pocsi I."/>
            <person name="Scazzocchio C."/>
            <person name="Seiboth B."/>
            <person name="vanKuyk P.A."/>
            <person name="Wortman J."/>
            <person name="Dyer P.S."/>
            <person name="Grigoriev I.V."/>
        </authorList>
    </citation>
    <scope>NUCLEOTIDE SEQUENCE [LARGE SCALE GENOMIC DNA]</scope>
    <source>
        <strain evidence="6">CBS 593.65</strain>
    </source>
</reference>
<dbReference type="Gene3D" id="3.30.70.100">
    <property type="match status" value="1"/>
</dbReference>
<keyword evidence="1" id="KW-0479">Metal-binding</keyword>
<keyword evidence="3" id="KW-0812">Transmembrane</keyword>
<dbReference type="PROSITE" id="PS50846">
    <property type="entry name" value="HMA_2"/>
    <property type="match status" value="1"/>
</dbReference>
<dbReference type="STRING" id="1036612.A0A1L9TA12"/>
<dbReference type="Pfam" id="PF00403">
    <property type="entry name" value="HMA"/>
    <property type="match status" value="1"/>
</dbReference>
<dbReference type="PANTHER" id="PTHR43520:SF8">
    <property type="entry name" value="P-TYPE CU(+) TRANSPORTER"/>
    <property type="match status" value="1"/>
</dbReference>
<dbReference type="GO" id="GO:0055070">
    <property type="term" value="P:copper ion homeostasis"/>
    <property type="evidence" value="ECO:0007669"/>
    <property type="project" value="TreeGrafter"/>
</dbReference>
<dbReference type="OrthoDB" id="432719at2759"/>
<dbReference type="GO" id="GO:0005507">
    <property type="term" value="F:copper ion binding"/>
    <property type="evidence" value="ECO:0007669"/>
    <property type="project" value="TreeGrafter"/>
</dbReference>
<feature type="transmembrane region" description="Helical" evidence="3">
    <location>
        <begin position="188"/>
        <end position="208"/>
    </location>
</feature>
<proteinExistence type="predicted"/>
<evidence type="ECO:0000259" key="4">
    <source>
        <dbReference type="PROSITE" id="PS50846"/>
    </source>
</evidence>
<evidence type="ECO:0000313" key="6">
    <source>
        <dbReference type="Proteomes" id="UP000184356"/>
    </source>
</evidence>
<evidence type="ECO:0000313" key="5">
    <source>
        <dbReference type="EMBL" id="OJJ56256.1"/>
    </source>
</evidence>
<keyword evidence="3" id="KW-1133">Transmembrane helix</keyword>
<dbReference type="PROSITE" id="PS01047">
    <property type="entry name" value="HMA_1"/>
    <property type="match status" value="1"/>
</dbReference>
<dbReference type="Proteomes" id="UP000184356">
    <property type="component" value="Unassembled WGS sequence"/>
</dbReference>
<dbReference type="InterPro" id="IPR017969">
    <property type="entry name" value="Heavy-metal-associated_CS"/>
</dbReference>
<feature type="domain" description="HMA" evidence="4">
    <location>
        <begin position="26"/>
        <end position="93"/>
    </location>
</feature>
<dbReference type="VEuPathDB" id="FungiDB:ASPSYDRAFT_134974"/>
<dbReference type="GeneID" id="63756776"/>
<accession>A0A1L9TA12</accession>
<dbReference type="InterPro" id="IPR036163">
    <property type="entry name" value="HMA_dom_sf"/>
</dbReference>
<dbReference type="AlphaFoldDB" id="A0A1L9TA12"/>
<dbReference type="InterPro" id="IPR006121">
    <property type="entry name" value="HMA_dom"/>
</dbReference>
<dbReference type="EMBL" id="KV878591">
    <property type="protein sequence ID" value="OJJ56256.1"/>
    <property type="molecule type" value="Genomic_DNA"/>
</dbReference>
<dbReference type="CDD" id="cd00371">
    <property type="entry name" value="HMA"/>
    <property type="match status" value="1"/>
</dbReference>
<evidence type="ECO:0000256" key="2">
    <source>
        <dbReference type="ARBA" id="ARBA00022967"/>
    </source>
</evidence>
<evidence type="ECO:0000256" key="3">
    <source>
        <dbReference type="SAM" id="Phobius"/>
    </source>
</evidence>
<dbReference type="RefSeq" id="XP_040700062.1">
    <property type="nucleotide sequence ID" value="XM_040840703.1"/>
</dbReference>
<dbReference type="GO" id="GO:0043682">
    <property type="term" value="F:P-type divalent copper transporter activity"/>
    <property type="evidence" value="ECO:0007669"/>
    <property type="project" value="TreeGrafter"/>
</dbReference>
<evidence type="ECO:0000256" key="1">
    <source>
        <dbReference type="ARBA" id="ARBA00022723"/>
    </source>
</evidence>
<keyword evidence="2" id="KW-1278">Translocase</keyword>